<sequence length="141" mass="15506">MAHINRAASGGEPQRAMVLAFRLREHALRSYGEEHPYTLEARDLEAYVARLAGNYASATAIYCDLARVCQRQGNPRAYGFLRRAVGNWQMLTDPQAMRAHGRVVLDIWSALAAEAGPAADDMALPRRVRMRLAALAPTAGD</sequence>
<accession>A0ABS3XJE9</accession>
<dbReference type="EMBL" id="JADKMA010000197">
    <property type="protein sequence ID" value="MBO8195521.1"/>
    <property type="molecule type" value="Genomic_DNA"/>
</dbReference>
<name>A0ABS3XJE9_9ACTN</name>
<reference evidence="1 2" key="1">
    <citation type="submission" date="2020-11" db="EMBL/GenBank/DDBJ databases">
        <title>Streptomyces spirodelae sp. nov., isolated from duckweed.</title>
        <authorList>
            <person name="Saimee Y."/>
            <person name="Duangmal K."/>
        </authorList>
    </citation>
    <scope>NUCLEOTIDE SEQUENCE [LARGE SCALE GENOMIC DNA]</scope>
    <source>
        <strain evidence="1 2">S16-07</strain>
    </source>
</reference>
<protein>
    <recommendedName>
        <fullName evidence="3">Tetratricopeptide repeat protein</fullName>
    </recommendedName>
</protein>
<dbReference type="Proteomes" id="UP001519064">
    <property type="component" value="Unassembled WGS sequence"/>
</dbReference>
<evidence type="ECO:0008006" key="3">
    <source>
        <dbReference type="Google" id="ProtNLM"/>
    </source>
</evidence>
<keyword evidence="2" id="KW-1185">Reference proteome</keyword>
<evidence type="ECO:0000313" key="1">
    <source>
        <dbReference type="EMBL" id="MBO8195521.1"/>
    </source>
</evidence>
<gene>
    <name evidence="1" type="ORF">ITI46_28305</name>
</gene>
<organism evidence="1 2">
    <name type="scientific">Streptomyces oryzae</name>
    <dbReference type="NCBI Taxonomy" id="1434886"/>
    <lineage>
        <taxon>Bacteria</taxon>
        <taxon>Bacillati</taxon>
        <taxon>Actinomycetota</taxon>
        <taxon>Actinomycetes</taxon>
        <taxon>Kitasatosporales</taxon>
        <taxon>Streptomycetaceae</taxon>
        <taxon>Streptomyces</taxon>
    </lineage>
</organism>
<evidence type="ECO:0000313" key="2">
    <source>
        <dbReference type="Proteomes" id="UP001519064"/>
    </source>
</evidence>
<comment type="caution">
    <text evidence="1">The sequence shown here is derived from an EMBL/GenBank/DDBJ whole genome shotgun (WGS) entry which is preliminary data.</text>
</comment>
<proteinExistence type="predicted"/>